<name>A0A9P1J2L4_9PELO</name>
<evidence type="ECO:0000313" key="3">
    <source>
        <dbReference type="Proteomes" id="UP001152747"/>
    </source>
</evidence>
<reference evidence="2" key="1">
    <citation type="submission" date="2022-11" db="EMBL/GenBank/DDBJ databases">
        <authorList>
            <person name="Kikuchi T."/>
        </authorList>
    </citation>
    <scope>NUCLEOTIDE SEQUENCE</scope>
    <source>
        <strain evidence="2">PS1010</strain>
    </source>
</reference>
<keyword evidence="3" id="KW-1185">Reference proteome</keyword>
<dbReference type="AlphaFoldDB" id="A0A9P1J2L4"/>
<sequence>MNCSIKIVSILLIINIIFPVVICDNSWGASDVTSTTANVLMSTTTKPHRSWPIYTCWGWIGRRRCGFRPYPRYRSSSTLSDYLPSVLIFGFLYLLS</sequence>
<organism evidence="2 3">
    <name type="scientific">Caenorhabditis angaria</name>
    <dbReference type="NCBI Taxonomy" id="860376"/>
    <lineage>
        <taxon>Eukaryota</taxon>
        <taxon>Metazoa</taxon>
        <taxon>Ecdysozoa</taxon>
        <taxon>Nematoda</taxon>
        <taxon>Chromadorea</taxon>
        <taxon>Rhabditida</taxon>
        <taxon>Rhabditina</taxon>
        <taxon>Rhabditomorpha</taxon>
        <taxon>Rhabditoidea</taxon>
        <taxon>Rhabditidae</taxon>
        <taxon>Peloderinae</taxon>
        <taxon>Caenorhabditis</taxon>
    </lineage>
</organism>
<gene>
    <name evidence="2" type="ORF">CAMP_LOCUS16505</name>
</gene>
<comment type="caution">
    <text evidence="2">The sequence shown here is derived from an EMBL/GenBank/DDBJ whole genome shotgun (WGS) entry which is preliminary data.</text>
</comment>
<keyword evidence="1" id="KW-0812">Transmembrane</keyword>
<dbReference type="EMBL" id="CANHGI010000006">
    <property type="protein sequence ID" value="CAI5453868.1"/>
    <property type="molecule type" value="Genomic_DNA"/>
</dbReference>
<keyword evidence="1" id="KW-1133">Transmembrane helix</keyword>
<proteinExistence type="predicted"/>
<dbReference type="Proteomes" id="UP001152747">
    <property type="component" value="Unassembled WGS sequence"/>
</dbReference>
<protein>
    <submittedName>
        <fullName evidence="2">Uncharacterized protein</fullName>
    </submittedName>
</protein>
<feature type="transmembrane region" description="Helical" evidence="1">
    <location>
        <begin position="79"/>
        <end position="95"/>
    </location>
</feature>
<feature type="transmembrane region" description="Helical" evidence="1">
    <location>
        <begin position="7"/>
        <end position="27"/>
    </location>
</feature>
<evidence type="ECO:0000313" key="2">
    <source>
        <dbReference type="EMBL" id="CAI5453868.1"/>
    </source>
</evidence>
<accession>A0A9P1J2L4</accession>
<keyword evidence="1" id="KW-0472">Membrane</keyword>
<evidence type="ECO:0000256" key="1">
    <source>
        <dbReference type="SAM" id="Phobius"/>
    </source>
</evidence>